<sequence>MDGVGPEDYDVLFGLWLKAGSPMKKSQFRQKREDQHNSVDKRGPEGASGSPQVFQLNGGEEIGLVRRNLEMELERGDLIPQFSAKMTNENGLSKQQYRKGILHDEKLEASRTFSRAGTFFATKLPNNMIEA</sequence>
<comment type="caution">
    <text evidence="2">The sequence shown here is derived from an EMBL/GenBank/DDBJ whole genome shotgun (WGS) entry which is preliminary data.</text>
</comment>
<reference evidence="2" key="2">
    <citation type="submission" date="2023-02" db="EMBL/GenBank/DDBJ databases">
        <authorList>
            <person name="Swenson N.G."/>
            <person name="Wegrzyn J.L."/>
            <person name="Mcevoy S.L."/>
        </authorList>
    </citation>
    <scope>NUCLEOTIDE SEQUENCE</scope>
    <source>
        <strain evidence="2">91603</strain>
        <tissue evidence="2">Leaf</tissue>
    </source>
</reference>
<dbReference type="EMBL" id="JAJSOW010000101">
    <property type="protein sequence ID" value="KAI9180024.1"/>
    <property type="molecule type" value="Genomic_DNA"/>
</dbReference>
<proteinExistence type="predicted"/>
<evidence type="ECO:0000313" key="3">
    <source>
        <dbReference type="Proteomes" id="UP001064489"/>
    </source>
</evidence>
<evidence type="ECO:0000256" key="1">
    <source>
        <dbReference type="SAM" id="MobiDB-lite"/>
    </source>
</evidence>
<accession>A0AAD5NTD8</accession>
<evidence type="ECO:0000313" key="2">
    <source>
        <dbReference type="EMBL" id="KAI9180024.1"/>
    </source>
</evidence>
<name>A0AAD5NTD8_ACENE</name>
<feature type="region of interest" description="Disordered" evidence="1">
    <location>
        <begin position="23"/>
        <end position="55"/>
    </location>
</feature>
<dbReference type="Proteomes" id="UP001064489">
    <property type="component" value="Chromosome 4"/>
</dbReference>
<dbReference type="AlphaFoldDB" id="A0AAD5NTD8"/>
<feature type="compositionally biased region" description="Basic and acidic residues" evidence="1">
    <location>
        <begin position="30"/>
        <end position="44"/>
    </location>
</feature>
<reference evidence="2" key="1">
    <citation type="journal article" date="2022" name="Plant J.">
        <title>Strategies of tolerance reflected in two North American maple genomes.</title>
        <authorList>
            <person name="McEvoy S.L."/>
            <person name="Sezen U.U."/>
            <person name="Trouern-Trend A."/>
            <person name="McMahon S.M."/>
            <person name="Schaberg P.G."/>
            <person name="Yang J."/>
            <person name="Wegrzyn J.L."/>
            <person name="Swenson N.G."/>
        </authorList>
    </citation>
    <scope>NUCLEOTIDE SEQUENCE</scope>
    <source>
        <strain evidence="2">91603</strain>
    </source>
</reference>
<gene>
    <name evidence="2" type="ORF">LWI28_000395</name>
</gene>
<organism evidence="2 3">
    <name type="scientific">Acer negundo</name>
    <name type="common">Box elder</name>
    <dbReference type="NCBI Taxonomy" id="4023"/>
    <lineage>
        <taxon>Eukaryota</taxon>
        <taxon>Viridiplantae</taxon>
        <taxon>Streptophyta</taxon>
        <taxon>Embryophyta</taxon>
        <taxon>Tracheophyta</taxon>
        <taxon>Spermatophyta</taxon>
        <taxon>Magnoliopsida</taxon>
        <taxon>eudicotyledons</taxon>
        <taxon>Gunneridae</taxon>
        <taxon>Pentapetalae</taxon>
        <taxon>rosids</taxon>
        <taxon>malvids</taxon>
        <taxon>Sapindales</taxon>
        <taxon>Sapindaceae</taxon>
        <taxon>Hippocastanoideae</taxon>
        <taxon>Acereae</taxon>
        <taxon>Acer</taxon>
    </lineage>
</organism>
<keyword evidence="3" id="KW-1185">Reference proteome</keyword>
<protein>
    <submittedName>
        <fullName evidence="2">Uncharacterized protein</fullName>
    </submittedName>
</protein>